<dbReference type="EMBL" id="BONJ01000007">
    <property type="protein sequence ID" value="GIG13617.1"/>
    <property type="molecule type" value="Genomic_DNA"/>
</dbReference>
<feature type="binding site" evidence="8">
    <location>
        <position position="290"/>
    </location>
    <ligand>
        <name>Mn(2+)</name>
        <dbReference type="ChEBI" id="CHEBI:29035"/>
        <label>2</label>
    </ligand>
</feature>
<dbReference type="SUPFAM" id="SSF53187">
    <property type="entry name" value="Zn-dependent exopeptidases"/>
    <property type="match status" value="1"/>
</dbReference>
<dbReference type="InterPro" id="IPR043472">
    <property type="entry name" value="Macro_dom-like"/>
</dbReference>
<feature type="domain" description="Cytosol aminopeptidase" evidence="9">
    <location>
        <begin position="184"/>
        <end position="490"/>
    </location>
</feature>
<dbReference type="Gene3D" id="3.40.630.10">
    <property type="entry name" value="Zn peptidases"/>
    <property type="match status" value="1"/>
</dbReference>
<feature type="binding site" evidence="8">
    <location>
        <position position="266"/>
    </location>
    <ligand>
        <name>Mn(2+)</name>
        <dbReference type="ChEBI" id="CHEBI:29035"/>
        <label>2</label>
    </ligand>
</feature>
<evidence type="ECO:0000256" key="4">
    <source>
        <dbReference type="ARBA" id="ARBA00022438"/>
    </source>
</evidence>
<gene>
    <name evidence="8" type="primary">pepA</name>
    <name evidence="11" type="ORF">Cme02nite_19490</name>
</gene>
<keyword evidence="5 8" id="KW-0645">Protease</keyword>
<keyword evidence="4 8" id="KW-0031">Aminopeptidase</keyword>
<feature type="binding site" evidence="8">
    <location>
        <position position="349"/>
    </location>
    <ligand>
        <name>Mn(2+)</name>
        <dbReference type="ChEBI" id="CHEBI:29035"/>
        <label>1</label>
    </ligand>
</feature>
<keyword evidence="8" id="KW-0464">Manganese</keyword>
<keyword evidence="8" id="KW-0479">Metal-binding</keyword>
<dbReference type="AlphaFoldDB" id="A0A8J3L2Z4"/>
<comment type="caution">
    <text evidence="11">The sequence shown here is derived from an EMBL/GenBank/DDBJ whole genome shotgun (WGS) entry which is preliminary data.</text>
</comment>
<evidence type="ECO:0000256" key="2">
    <source>
        <dbReference type="ARBA" id="ARBA00000967"/>
    </source>
</evidence>
<comment type="cofactor">
    <cofactor evidence="8">
        <name>Mn(2+)</name>
        <dbReference type="ChEBI" id="CHEBI:29035"/>
    </cofactor>
    <text evidence="8">Binds 2 manganese ions per subunit.</text>
</comment>
<keyword evidence="8" id="KW-0963">Cytoplasm</keyword>
<dbReference type="Pfam" id="PF00883">
    <property type="entry name" value="Peptidase_M17"/>
    <property type="match status" value="1"/>
</dbReference>
<dbReference type="GO" id="GO:0005737">
    <property type="term" value="C:cytoplasm"/>
    <property type="evidence" value="ECO:0007669"/>
    <property type="project" value="UniProtKB-SubCell"/>
</dbReference>
<evidence type="ECO:0000259" key="10">
    <source>
        <dbReference type="Pfam" id="PF02789"/>
    </source>
</evidence>
<dbReference type="Pfam" id="PF02789">
    <property type="entry name" value="Peptidase_M17_N"/>
    <property type="match status" value="1"/>
</dbReference>
<comment type="catalytic activity">
    <reaction evidence="1 8">
        <text>Release of an N-terminal amino acid, Xaa-|-Yaa-, in which Xaa is preferably Leu, but may be other amino acids including Pro although not Arg or Lys, and Yaa may be Pro. Amino acid amides and methyl esters are also readily hydrolyzed, but rates on arylamides are exceedingly low.</text>
        <dbReference type="EC" id="3.4.11.1"/>
    </reaction>
</comment>
<dbReference type="GO" id="GO:0030145">
    <property type="term" value="F:manganese ion binding"/>
    <property type="evidence" value="ECO:0007669"/>
    <property type="project" value="UniProtKB-UniRule"/>
</dbReference>
<evidence type="ECO:0000259" key="9">
    <source>
        <dbReference type="Pfam" id="PF00883"/>
    </source>
</evidence>
<dbReference type="InterPro" id="IPR011356">
    <property type="entry name" value="Leucine_aapep/pepB"/>
</dbReference>
<proteinExistence type="inferred from homology"/>
<dbReference type="PANTHER" id="PTHR11963:SF23">
    <property type="entry name" value="CYTOSOL AMINOPEPTIDASE"/>
    <property type="match status" value="1"/>
</dbReference>
<feature type="domain" description="Peptidase M17 leucyl aminopeptidase N-terminal" evidence="10">
    <location>
        <begin position="57"/>
        <end position="147"/>
    </location>
</feature>
<feature type="active site" evidence="8">
    <location>
        <position position="353"/>
    </location>
</feature>
<dbReference type="GO" id="GO:0070006">
    <property type="term" value="F:metalloaminopeptidase activity"/>
    <property type="evidence" value="ECO:0007669"/>
    <property type="project" value="InterPro"/>
</dbReference>
<evidence type="ECO:0000256" key="5">
    <source>
        <dbReference type="ARBA" id="ARBA00022670"/>
    </source>
</evidence>
<evidence type="ECO:0000313" key="11">
    <source>
        <dbReference type="EMBL" id="GIG13617.1"/>
    </source>
</evidence>
<evidence type="ECO:0000313" key="12">
    <source>
        <dbReference type="Proteomes" id="UP000660339"/>
    </source>
</evidence>
<evidence type="ECO:0000256" key="8">
    <source>
        <dbReference type="HAMAP-Rule" id="MF_00181"/>
    </source>
</evidence>
<feature type="binding site" evidence="8">
    <location>
        <position position="351"/>
    </location>
    <ligand>
        <name>Mn(2+)</name>
        <dbReference type="ChEBI" id="CHEBI:29035"/>
        <label>1</label>
    </ligand>
</feature>
<evidence type="ECO:0000256" key="6">
    <source>
        <dbReference type="ARBA" id="ARBA00022801"/>
    </source>
</evidence>
<comment type="subcellular location">
    <subcellularLocation>
        <location evidence="8">Cytoplasm</location>
    </subcellularLocation>
</comment>
<dbReference type="GO" id="GO:0006508">
    <property type="term" value="P:proteolysis"/>
    <property type="evidence" value="ECO:0007669"/>
    <property type="project" value="UniProtKB-KW"/>
</dbReference>
<dbReference type="PANTHER" id="PTHR11963">
    <property type="entry name" value="LEUCINE AMINOPEPTIDASE-RELATED"/>
    <property type="match status" value="1"/>
</dbReference>
<dbReference type="InterPro" id="IPR000819">
    <property type="entry name" value="Peptidase_M17_C"/>
</dbReference>
<name>A0A8J3L2Z4_9ACTN</name>
<organism evidence="11 12">
    <name type="scientific">Catellatospora methionotrophica</name>
    <dbReference type="NCBI Taxonomy" id="121620"/>
    <lineage>
        <taxon>Bacteria</taxon>
        <taxon>Bacillati</taxon>
        <taxon>Actinomycetota</taxon>
        <taxon>Actinomycetes</taxon>
        <taxon>Micromonosporales</taxon>
        <taxon>Micromonosporaceae</taxon>
        <taxon>Catellatospora</taxon>
    </lineage>
</organism>
<dbReference type="EC" id="3.4.11.10" evidence="8"/>
<keyword evidence="12" id="KW-1185">Reference proteome</keyword>
<dbReference type="InterPro" id="IPR008283">
    <property type="entry name" value="Peptidase_M17_N"/>
</dbReference>
<comment type="catalytic activity">
    <reaction evidence="2 8">
        <text>Release of an N-terminal amino acid, preferentially leucine, but not glutamic or aspartic acids.</text>
        <dbReference type="EC" id="3.4.11.10"/>
    </reaction>
</comment>
<sequence>MTATAAGFDPVPSWTRVPDVAVVAVEDLDAGNAPLGVPVATSGAVPPVLGVDRGDLAEAEFTGQLGQVLALPQPGAGALVAVGVGDPAELDGDRLRDAAAAYAVATGAGGRLVLMLDALPAVPPEIAGQAAVEGALLARYRFEELKKHGTPPVVALTLVAAEGDVQAMQRGARRGLAYARAAALARDLANSPPSRLTAERLGGVAAQLGADSGLSVEVYDRDALIELGCGGLLGVNAGSADEPRMIKLRYRPGDDPDVPRLTLVGKGIMYDSGGISLKPADAVHSTMKNDMSGAGAILAAMTMLRELDCPVAVTGYLMCTDNMPSGTALKLGDVLTIRGGTTVEVVNADAEGRLVMADALVLATEEPVDAIVDIATLTGACLRALGAQIAGVFGNDQGLVDQVRAAAARVDEPVWQLPMARRYRGEMDSDVADLKNMGGANAAAIHAALFLEEFVAGTPWAHVDIAGTAQNDKPRTWYPQGCTGFGARLLLDLALAFQRPQPAPLAAKEQA</sequence>
<dbReference type="CDD" id="cd00433">
    <property type="entry name" value="Peptidase_M17"/>
    <property type="match status" value="1"/>
</dbReference>
<reference evidence="11" key="1">
    <citation type="submission" date="2021-01" db="EMBL/GenBank/DDBJ databases">
        <title>Whole genome shotgun sequence of Catellatospora methionotrophica NBRC 14553.</title>
        <authorList>
            <person name="Komaki H."/>
            <person name="Tamura T."/>
        </authorList>
    </citation>
    <scope>NUCLEOTIDE SEQUENCE</scope>
    <source>
        <strain evidence="11">NBRC 14553</strain>
    </source>
</reference>
<dbReference type="SUPFAM" id="SSF52949">
    <property type="entry name" value="Macro domain-like"/>
    <property type="match status" value="1"/>
</dbReference>
<evidence type="ECO:0000256" key="1">
    <source>
        <dbReference type="ARBA" id="ARBA00000135"/>
    </source>
</evidence>
<feature type="binding site" evidence="8">
    <location>
        <position position="271"/>
    </location>
    <ligand>
        <name>Mn(2+)</name>
        <dbReference type="ChEBI" id="CHEBI:29035"/>
        <label>2</label>
    </ligand>
</feature>
<protein>
    <recommendedName>
        <fullName evidence="8">Probable cytosol aminopeptidase</fullName>
        <ecNumber evidence="8">3.4.11.1</ecNumber>
    </recommendedName>
    <alternativeName>
        <fullName evidence="8">Leucine aminopeptidase</fullName>
        <shortName evidence="8">LAP</shortName>
        <ecNumber evidence="8">3.4.11.10</ecNumber>
    </alternativeName>
    <alternativeName>
        <fullName evidence="8">Leucyl aminopeptidase</fullName>
    </alternativeName>
</protein>
<comment type="similarity">
    <text evidence="3 8">Belongs to the peptidase M17 family.</text>
</comment>
<dbReference type="NCBIfam" id="NF002073">
    <property type="entry name" value="PRK00913.1-2"/>
    <property type="match status" value="1"/>
</dbReference>
<feature type="binding site" evidence="8">
    <location>
        <position position="351"/>
    </location>
    <ligand>
        <name>Mn(2+)</name>
        <dbReference type="ChEBI" id="CHEBI:29035"/>
        <label>2</label>
    </ligand>
</feature>
<dbReference type="EC" id="3.4.11.1" evidence="8"/>
<dbReference type="HAMAP" id="MF_00181">
    <property type="entry name" value="Cytosol_peptidase_M17"/>
    <property type="match status" value="1"/>
</dbReference>
<dbReference type="PRINTS" id="PR00481">
    <property type="entry name" value="LAMNOPPTDASE"/>
</dbReference>
<dbReference type="Gene3D" id="3.40.220.10">
    <property type="entry name" value="Leucine Aminopeptidase, subunit E, domain 1"/>
    <property type="match status" value="1"/>
</dbReference>
<feature type="binding site" evidence="8">
    <location>
        <position position="271"/>
    </location>
    <ligand>
        <name>Mn(2+)</name>
        <dbReference type="ChEBI" id="CHEBI:29035"/>
        <label>1</label>
    </ligand>
</feature>
<evidence type="ECO:0000256" key="7">
    <source>
        <dbReference type="ARBA" id="ARBA00049972"/>
    </source>
</evidence>
<dbReference type="Proteomes" id="UP000660339">
    <property type="component" value="Unassembled WGS sequence"/>
</dbReference>
<keyword evidence="6 8" id="KW-0378">Hydrolase</keyword>
<feature type="active site" evidence="8">
    <location>
        <position position="278"/>
    </location>
</feature>
<evidence type="ECO:0000256" key="3">
    <source>
        <dbReference type="ARBA" id="ARBA00009528"/>
    </source>
</evidence>
<dbReference type="InterPro" id="IPR023042">
    <property type="entry name" value="Peptidase_M17_leu_NH2_pept"/>
</dbReference>
<comment type="function">
    <text evidence="7 8">Presumably involved in the processing and regular turnover of intracellular proteins. Catalyzes the removal of unsubstituted N-terminal amino acids from various peptides.</text>
</comment>
<accession>A0A8J3L2Z4</accession>
<dbReference type="RefSeq" id="WP_166382854.1">
    <property type="nucleotide sequence ID" value="NZ_BAAATT010000014.1"/>
</dbReference>